<feature type="compositionally biased region" description="Polar residues" evidence="9">
    <location>
        <begin position="9"/>
        <end position="20"/>
    </location>
</feature>
<dbReference type="GO" id="GO:0032543">
    <property type="term" value="P:mitochondrial translation"/>
    <property type="evidence" value="ECO:0007669"/>
    <property type="project" value="TreeGrafter"/>
</dbReference>
<comment type="similarity">
    <text evidence="2">Belongs to the universal ribosomal protein uL23 family.</text>
</comment>
<dbReference type="GO" id="GO:0005762">
    <property type="term" value="C:mitochondrial large ribosomal subunit"/>
    <property type="evidence" value="ECO:0007669"/>
    <property type="project" value="TreeGrafter"/>
</dbReference>
<proteinExistence type="inferred from homology"/>
<dbReference type="PANTHER" id="PTHR12059">
    <property type="entry name" value="RIBOSOMAL PROTEIN L23-RELATED"/>
    <property type="match status" value="1"/>
</dbReference>
<evidence type="ECO:0000256" key="8">
    <source>
        <dbReference type="ARBA" id="ARBA00041375"/>
    </source>
</evidence>
<evidence type="ECO:0000256" key="2">
    <source>
        <dbReference type="ARBA" id="ARBA00006700"/>
    </source>
</evidence>
<feature type="region of interest" description="Disordered" evidence="9">
    <location>
        <begin position="1"/>
        <end position="20"/>
    </location>
</feature>
<dbReference type="Proteomes" id="UP001487740">
    <property type="component" value="Unassembled WGS sequence"/>
</dbReference>
<dbReference type="InterPro" id="IPR013025">
    <property type="entry name" value="Ribosomal_uL23-like"/>
</dbReference>
<evidence type="ECO:0000313" key="11">
    <source>
        <dbReference type="Proteomes" id="UP001487740"/>
    </source>
</evidence>
<comment type="subcellular location">
    <subcellularLocation>
        <location evidence="1">Mitochondrion</location>
    </subcellularLocation>
</comment>
<keyword evidence="4" id="KW-0496">Mitochondrion</keyword>
<dbReference type="GO" id="GO:0003735">
    <property type="term" value="F:structural constituent of ribosome"/>
    <property type="evidence" value="ECO:0007669"/>
    <property type="project" value="InterPro"/>
</dbReference>
<dbReference type="EMBL" id="JARAKH010000031">
    <property type="protein sequence ID" value="KAK8386264.1"/>
    <property type="molecule type" value="Genomic_DNA"/>
</dbReference>
<evidence type="ECO:0000256" key="5">
    <source>
        <dbReference type="ARBA" id="ARBA00023274"/>
    </source>
</evidence>
<dbReference type="Pfam" id="PF00276">
    <property type="entry name" value="Ribosomal_L23"/>
    <property type="match status" value="1"/>
</dbReference>
<sequence>MEEEAKQLVRNSSGPKLPQHNNMSTRWYPLYQFGNPQLRVFLPNFFMKLVKPRDPLPANVVQFHVSMQMTKIDIKNYLEKIYNIPVEHVVTHVRMGKLSRTSVGGYVVKDDDYKVVYITLPKGEKFEFPNLFPEAKEQEREKQKEDMKILEKEWKQKSQRNTNRPGVPSWFGL</sequence>
<dbReference type="FunFam" id="3.30.70.330:FF:000284">
    <property type="entry name" value="39S ribosomal protein L23, mitochondrial"/>
    <property type="match status" value="1"/>
</dbReference>
<evidence type="ECO:0000256" key="1">
    <source>
        <dbReference type="ARBA" id="ARBA00004173"/>
    </source>
</evidence>
<evidence type="ECO:0000256" key="9">
    <source>
        <dbReference type="SAM" id="MobiDB-lite"/>
    </source>
</evidence>
<keyword evidence="3" id="KW-0689">Ribosomal protein</keyword>
<keyword evidence="5" id="KW-0687">Ribonucleoprotein</keyword>
<feature type="region of interest" description="Disordered" evidence="9">
    <location>
        <begin position="137"/>
        <end position="173"/>
    </location>
</feature>
<protein>
    <recommendedName>
        <fullName evidence="7">Large ribosomal subunit protein uL23m</fullName>
    </recommendedName>
    <alternativeName>
        <fullName evidence="8">39S ribosomal protein L23, mitochondrial</fullName>
    </alternativeName>
</protein>
<comment type="subunit">
    <text evidence="6">Component of the mitochondrial ribosome large subunit (39S) which comprises a 16S rRNA and about 50 distinct proteins.</text>
</comment>
<dbReference type="Gene3D" id="3.30.70.330">
    <property type="match status" value="1"/>
</dbReference>
<gene>
    <name evidence="10" type="ORF">O3P69_010752</name>
</gene>
<reference evidence="10 11" key="1">
    <citation type="submission" date="2023-03" db="EMBL/GenBank/DDBJ databases">
        <title>High-quality genome of Scylla paramamosain provides insights in environmental adaptation.</title>
        <authorList>
            <person name="Zhang L."/>
        </authorList>
    </citation>
    <scope>NUCLEOTIDE SEQUENCE [LARGE SCALE GENOMIC DNA]</scope>
    <source>
        <strain evidence="10">LZ_2023a</strain>
        <tissue evidence="10">Muscle</tissue>
    </source>
</reference>
<organism evidence="10 11">
    <name type="scientific">Scylla paramamosain</name>
    <name type="common">Mud crab</name>
    <dbReference type="NCBI Taxonomy" id="85552"/>
    <lineage>
        <taxon>Eukaryota</taxon>
        <taxon>Metazoa</taxon>
        <taxon>Ecdysozoa</taxon>
        <taxon>Arthropoda</taxon>
        <taxon>Crustacea</taxon>
        <taxon>Multicrustacea</taxon>
        <taxon>Malacostraca</taxon>
        <taxon>Eumalacostraca</taxon>
        <taxon>Eucarida</taxon>
        <taxon>Decapoda</taxon>
        <taxon>Pleocyemata</taxon>
        <taxon>Brachyura</taxon>
        <taxon>Eubrachyura</taxon>
        <taxon>Portunoidea</taxon>
        <taxon>Portunidae</taxon>
        <taxon>Portuninae</taxon>
        <taxon>Scylla</taxon>
    </lineage>
</organism>
<evidence type="ECO:0000256" key="3">
    <source>
        <dbReference type="ARBA" id="ARBA00022980"/>
    </source>
</evidence>
<dbReference type="SUPFAM" id="SSF54189">
    <property type="entry name" value="Ribosomal proteins S24e, L23 and L15e"/>
    <property type="match status" value="1"/>
</dbReference>
<accession>A0AAW0TFA1</accession>
<dbReference type="InterPro" id="IPR012678">
    <property type="entry name" value="Ribosomal_uL23/eL15/eS24_sf"/>
</dbReference>
<evidence type="ECO:0000256" key="4">
    <source>
        <dbReference type="ARBA" id="ARBA00023128"/>
    </source>
</evidence>
<dbReference type="InterPro" id="IPR012677">
    <property type="entry name" value="Nucleotide-bd_a/b_plait_sf"/>
</dbReference>
<evidence type="ECO:0000313" key="10">
    <source>
        <dbReference type="EMBL" id="KAK8386264.1"/>
    </source>
</evidence>
<keyword evidence="11" id="KW-1185">Reference proteome</keyword>
<comment type="caution">
    <text evidence="10">The sequence shown here is derived from an EMBL/GenBank/DDBJ whole genome shotgun (WGS) entry which is preliminary data.</text>
</comment>
<evidence type="ECO:0000256" key="7">
    <source>
        <dbReference type="ARBA" id="ARBA00039977"/>
    </source>
</evidence>
<feature type="compositionally biased region" description="Basic and acidic residues" evidence="9">
    <location>
        <begin position="137"/>
        <end position="156"/>
    </location>
</feature>
<dbReference type="AlphaFoldDB" id="A0AAW0TFA1"/>
<dbReference type="PANTHER" id="PTHR12059:SF5">
    <property type="entry name" value="LARGE RIBOSOMAL SUBUNIT PROTEIN UL23M"/>
    <property type="match status" value="1"/>
</dbReference>
<evidence type="ECO:0000256" key="6">
    <source>
        <dbReference type="ARBA" id="ARBA00038782"/>
    </source>
</evidence>
<name>A0AAW0TFA1_SCYPA</name>